<sequence>MSVLHPVVLSCGELTHNLKGPAMPAALSRLARRALYVSASLSGAPCPFASLKDDQGRPVPSDGWFWSVSHKPGMVAGVVARQPIGVDIEFLKPRSQRIYEYIINEHENSCRPVCFDQWNWFFRVWTAKEAVLKATGLGLAGLSACRVAQYCSETELELTIDGAIVRKSLSKQDRLGDFIAFSESLLSWKVNQICIGLHFGSVTAAQPCQVKWHAIAAPPFLDTP</sequence>
<dbReference type="InterPro" id="IPR037143">
    <property type="entry name" value="4-PPantetheinyl_Trfase_dom_sf"/>
</dbReference>
<dbReference type="Proteomes" id="UP000233256">
    <property type="component" value="Unassembled WGS sequence"/>
</dbReference>
<dbReference type="SUPFAM" id="SSF56214">
    <property type="entry name" value="4'-phosphopantetheinyl transferase"/>
    <property type="match status" value="1"/>
</dbReference>
<keyword evidence="1" id="KW-0808">Transferase</keyword>
<protein>
    <recommendedName>
        <fullName evidence="2">4'-phosphopantetheinyl transferase domain-containing protein</fullName>
    </recommendedName>
</protein>
<dbReference type="GO" id="GO:0008897">
    <property type="term" value="F:holo-[acyl-carrier-protein] synthase activity"/>
    <property type="evidence" value="ECO:0007669"/>
    <property type="project" value="InterPro"/>
</dbReference>
<dbReference type="AlphaFoldDB" id="A0A2N1PU93"/>
<organism evidence="3 4">
    <name type="scientific">Candidatus Wallbacteria bacterium HGW-Wallbacteria-1</name>
    <dbReference type="NCBI Taxonomy" id="2013854"/>
    <lineage>
        <taxon>Bacteria</taxon>
        <taxon>Candidatus Walliibacteriota</taxon>
    </lineage>
</organism>
<evidence type="ECO:0000313" key="4">
    <source>
        <dbReference type="Proteomes" id="UP000233256"/>
    </source>
</evidence>
<dbReference type="Gene3D" id="3.90.470.20">
    <property type="entry name" value="4'-phosphopantetheinyl transferase domain"/>
    <property type="match status" value="2"/>
</dbReference>
<accession>A0A2N1PU93</accession>
<dbReference type="Pfam" id="PF01648">
    <property type="entry name" value="ACPS"/>
    <property type="match status" value="1"/>
</dbReference>
<proteinExistence type="predicted"/>
<reference evidence="3 4" key="1">
    <citation type="journal article" date="2017" name="ISME J.">
        <title>Potential for microbial H2 and metal transformations associated with novel bacteria and archaea in deep terrestrial subsurface sediments.</title>
        <authorList>
            <person name="Hernsdorf A.W."/>
            <person name="Amano Y."/>
            <person name="Miyakawa K."/>
            <person name="Ise K."/>
            <person name="Suzuki Y."/>
            <person name="Anantharaman K."/>
            <person name="Probst A."/>
            <person name="Burstein D."/>
            <person name="Thomas B.C."/>
            <person name="Banfield J.F."/>
        </authorList>
    </citation>
    <scope>NUCLEOTIDE SEQUENCE [LARGE SCALE GENOMIC DNA]</scope>
    <source>
        <strain evidence="3">HGW-Wallbacteria-1</strain>
    </source>
</reference>
<evidence type="ECO:0000256" key="1">
    <source>
        <dbReference type="ARBA" id="ARBA00022679"/>
    </source>
</evidence>
<evidence type="ECO:0000313" key="3">
    <source>
        <dbReference type="EMBL" id="PKK91923.1"/>
    </source>
</evidence>
<feature type="domain" description="4'-phosphopantetheinyl transferase" evidence="2">
    <location>
        <begin position="83"/>
        <end position="150"/>
    </location>
</feature>
<gene>
    <name evidence="3" type="ORF">CVV64_00410</name>
</gene>
<evidence type="ECO:0000259" key="2">
    <source>
        <dbReference type="Pfam" id="PF01648"/>
    </source>
</evidence>
<dbReference type="GO" id="GO:0000287">
    <property type="term" value="F:magnesium ion binding"/>
    <property type="evidence" value="ECO:0007669"/>
    <property type="project" value="InterPro"/>
</dbReference>
<dbReference type="EMBL" id="PGXC01000001">
    <property type="protein sequence ID" value="PKK91923.1"/>
    <property type="molecule type" value="Genomic_DNA"/>
</dbReference>
<comment type="caution">
    <text evidence="3">The sequence shown here is derived from an EMBL/GenBank/DDBJ whole genome shotgun (WGS) entry which is preliminary data.</text>
</comment>
<name>A0A2N1PU93_9BACT</name>
<dbReference type="InterPro" id="IPR008278">
    <property type="entry name" value="4-PPantetheinyl_Trfase_dom"/>
</dbReference>